<sequence length="298" mass="32744">MFDKSLGPLRNALKLCKEEALWQRSLHLLNYFPVVDVSAWDAATVACGRAGRWEVCLWLLHERWTVDTRATWKAGQGNPGCGATISSCARASLWPLALRLLAVARQQRQPLADSSCNAAISACVRVAAWSRALRILQEVPRANEGGYNVTIAVCSEGRQWERAIQLLQLMRQATRRPDEFTFSSLIAACHRSTTWEVASGLLDAMPSLQVTPNILSHCSMLTSYVKAYHWARALELFNHAILGGDSDSTNLVACTVAFQALQLAGPSWTRGAKRLSNHMGARHDVVSSSDSHPASIHA</sequence>
<dbReference type="Gene3D" id="1.25.40.10">
    <property type="entry name" value="Tetratricopeptide repeat domain"/>
    <property type="match status" value="2"/>
</dbReference>
<dbReference type="Pfam" id="PF13041">
    <property type="entry name" value="PPR_2"/>
    <property type="match status" value="1"/>
</dbReference>
<evidence type="ECO:0000313" key="5">
    <source>
        <dbReference type="Proteomes" id="UP001642484"/>
    </source>
</evidence>
<gene>
    <name evidence="3" type="ORF">CCMP2556_LOCUS484</name>
    <name evidence="4" type="ORF">CCMP2556_LOCUS984</name>
</gene>
<feature type="repeat" description="PPR" evidence="2">
    <location>
        <begin position="178"/>
        <end position="212"/>
    </location>
</feature>
<dbReference type="Proteomes" id="UP001642484">
    <property type="component" value="Unassembled WGS sequence"/>
</dbReference>
<dbReference type="InterPro" id="IPR002885">
    <property type="entry name" value="PPR_rpt"/>
</dbReference>
<comment type="caution">
    <text evidence="4">The sequence shown here is derived from an EMBL/GenBank/DDBJ whole genome shotgun (WGS) entry which is preliminary data.</text>
</comment>
<evidence type="ECO:0000256" key="2">
    <source>
        <dbReference type="PROSITE-ProRule" id="PRU00708"/>
    </source>
</evidence>
<evidence type="ECO:0008006" key="6">
    <source>
        <dbReference type="Google" id="ProtNLM"/>
    </source>
</evidence>
<dbReference type="PANTHER" id="PTHR47936">
    <property type="entry name" value="PPR_LONG DOMAIN-CONTAINING PROTEIN"/>
    <property type="match status" value="1"/>
</dbReference>
<proteinExistence type="predicted"/>
<reference evidence="4 5" key="1">
    <citation type="submission" date="2024-02" db="EMBL/GenBank/DDBJ databases">
        <authorList>
            <person name="Chen Y."/>
            <person name="Shah S."/>
            <person name="Dougan E. K."/>
            <person name="Thang M."/>
            <person name="Chan C."/>
        </authorList>
    </citation>
    <scope>NUCLEOTIDE SEQUENCE [LARGE SCALE GENOMIC DNA]</scope>
</reference>
<dbReference type="PROSITE" id="PS51375">
    <property type="entry name" value="PPR"/>
    <property type="match status" value="1"/>
</dbReference>
<dbReference type="InterPro" id="IPR011990">
    <property type="entry name" value="TPR-like_helical_dom_sf"/>
</dbReference>
<organism evidence="4 5">
    <name type="scientific">Durusdinium trenchii</name>
    <dbReference type="NCBI Taxonomy" id="1381693"/>
    <lineage>
        <taxon>Eukaryota</taxon>
        <taxon>Sar</taxon>
        <taxon>Alveolata</taxon>
        <taxon>Dinophyceae</taxon>
        <taxon>Suessiales</taxon>
        <taxon>Symbiodiniaceae</taxon>
        <taxon>Durusdinium</taxon>
    </lineage>
</organism>
<keyword evidence="5" id="KW-1185">Reference proteome</keyword>
<dbReference type="PANTHER" id="PTHR47936:SF1">
    <property type="entry name" value="PENTATRICOPEPTIDE REPEAT-CONTAINING PROTEIN GUN1, CHLOROPLASTIC"/>
    <property type="match status" value="1"/>
</dbReference>
<dbReference type="EMBL" id="CAXAMN010000103">
    <property type="protein sequence ID" value="CAK8986366.1"/>
    <property type="molecule type" value="Genomic_DNA"/>
</dbReference>
<dbReference type="EMBL" id="CAXAMN010000325">
    <property type="protein sequence ID" value="CAK8987735.1"/>
    <property type="molecule type" value="Genomic_DNA"/>
</dbReference>
<evidence type="ECO:0000313" key="3">
    <source>
        <dbReference type="EMBL" id="CAK8986366.1"/>
    </source>
</evidence>
<keyword evidence="1" id="KW-0677">Repeat</keyword>
<protein>
    <recommendedName>
        <fullName evidence="6">Pentatricopeptide repeat-containing protein</fullName>
    </recommendedName>
</protein>
<evidence type="ECO:0000256" key="1">
    <source>
        <dbReference type="ARBA" id="ARBA00022737"/>
    </source>
</evidence>
<evidence type="ECO:0000313" key="4">
    <source>
        <dbReference type="EMBL" id="CAK8987735.1"/>
    </source>
</evidence>
<name>A0ABP0HCG8_9DINO</name>
<accession>A0ABP0HCG8</accession>